<organism evidence="2 3">
    <name type="scientific">Gluconacetobacter johannae</name>
    <dbReference type="NCBI Taxonomy" id="112140"/>
    <lineage>
        <taxon>Bacteria</taxon>
        <taxon>Pseudomonadati</taxon>
        <taxon>Pseudomonadota</taxon>
        <taxon>Alphaproteobacteria</taxon>
        <taxon>Acetobacterales</taxon>
        <taxon>Acetobacteraceae</taxon>
        <taxon>Gluconacetobacter</taxon>
    </lineage>
</organism>
<dbReference type="Proteomes" id="UP000561066">
    <property type="component" value="Unassembled WGS sequence"/>
</dbReference>
<dbReference type="EMBL" id="JABEQH010000004">
    <property type="protein sequence ID" value="MBB2175088.1"/>
    <property type="molecule type" value="Genomic_DNA"/>
</dbReference>
<dbReference type="Pfam" id="PF17765">
    <property type="entry name" value="MLTR_LBD"/>
    <property type="match status" value="1"/>
</dbReference>
<dbReference type="PANTHER" id="PTHR35010:SF2">
    <property type="entry name" value="BLL4672 PROTEIN"/>
    <property type="match status" value="1"/>
</dbReference>
<evidence type="ECO:0000259" key="1">
    <source>
        <dbReference type="SMART" id="SM00530"/>
    </source>
</evidence>
<dbReference type="CDD" id="cd00093">
    <property type="entry name" value="HTH_XRE"/>
    <property type="match status" value="1"/>
</dbReference>
<evidence type="ECO:0000313" key="3">
    <source>
        <dbReference type="Proteomes" id="UP000561066"/>
    </source>
</evidence>
<dbReference type="PANTHER" id="PTHR35010">
    <property type="entry name" value="BLL4672 PROTEIN-RELATED"/>
    <property type="match status" value="1"/>
</dbReference>
<gene>
    <name evidence="2" type="ORF">HLH21_04005</name>
</gene>
<dbReference type="GO" id="GO:0003677">
    <property type="term" value="F:DNA binding"/>
    <property type="evidence" value="ECO:0007669"/>
    <property type="project" value="InterPro"/>
</dbReference>
<dbReference type="InterPro" id="IPR041413">
    <property type="entry name" value="MLTR_LBD"/>
</dbReference>
<feature type="domain" description="HTH cro/C1-type" evidence="1">
    <location>
        <begin position="31"/>
        <end position="87"/>
    </location>
</feature>
<dbReference type="InterPro" id="IPR001387">
    <property type="entry name" value="Cro/C1-type_HTH"/>
</dbReference>
<dbReference type="Pfam" id="PF13560">
    <property type="entry name" value="HTH_31"/>
    <property type="match status" value="1"/>
</dbReference>
<dbReference type="SUPFAM" id="SSF47413">
    <property type="entry name" value="lambda repressor-like DNA-binding domains"/>
    <property type="match status" value="1"/>
</dbReference>
<dbReference type="InterPro" id="IPR010982">
    <property type="entry name" value="Lambda_DNA-bd_dom_sf"/>
</dbReference>
<dbReference type="SMART" id="SM00530">
    <property type="entry name" value="HTH_XRE"/>
    <property type="match status" value="1"/>
</dbReference>
<dbReference type="RefSeq" id="WP_182941545.1">
    <property type="nucleotide sequence ID" value="NZ_JABEQH010000004.1"/>
</dbReference>
<keyword evidence="3" id="KW-1185">Reference proteome</keyword>
<name>A0A7W4J601_9PROT</name>
<dbReference type="Gene3D" id="3.30.450.180">
    <property type="match status" value="1"/>
</dbReference>
<accession>A0A7W4J601</accession>
<reference evidence="2 3" key="1">
    <citation type="submission" date="2020-04" db="EMBL/GenBank/DDBJ databases">
        <title>Description of novel Gluconacetobacter.</title>
        <authorList>
            <person name="Sombolestani A."/>
        </authorList>
    </citation>
    <scope>NUCLEOTIDE SEQUENCE [LARGE SCALE GENOMIC DNA]</scope>
    <source>
        <strain evidence="2 3">LMG 21312</strain>
    </source>
</reference>
<protein>
    <submittedName>
        <fullName evidence="2">Helix-turn-helix domain-containing protein</fullName>
    </submittedName>
</protein>
<comment type="caution">
    <text evidence="2">The sequence shown here is derived from an EMBL/GenBank/DDBJ whole genome shotgun (WGS) entry which is preliminary data.</text>
</comment>
<proteinExistence type="predicted"/>
<dbReference type="AlphaFoldDB" id="A0A7W4J601"/>
<evidence type="ECO:0000313" key="2">
    <source>
        <dbReference type="EMBL" id="MBB2175088.1"/>
    </source>
</evidence>
<sequence>MPIPPDQRPVLGAFLRARREALPPERVGVTRIATRRRTPGLRREEVAQLCGISTTWYTWAEQGRDITLSAPTLGRLANALRLSPAERAYLFELARQKDPHPPDPAGAGSLPPDLARLPDLMDAPAYLLDRLWCVRAANAPARHLFTGWLSGPEPNLLRYVFLDPAARTFLEDWDDRARRILAEFRADTARLADDPALERIIAALLRDSPDFARFWTGHAVLSRTGGPRRFLHPQDGPLVHDQITLIPAGHPDYKLVMLPPCDG</sequence>
<dbReference type="Gene3D" id="1.10.260.40">
    <property type="entry name" value="lambda repressor-like DNA-binding domains"/>
    <property type="match status" value="1"/>
</dbReference>